<comment type="caution">
    <text evidence="1">The sequence shown here is derived from an EMBL/GenBank/DDBJ whole genome shotgun (WGS) entry which is preliminary data.</text>
</comment>
<accession>A0ABN7PC13</accession>
<evidence type="ECO:0000313" key="1">
    <source>
        <dbReference type="EMBL" id="CAG2064636.1"/>
    </source>
</evidence>
<sequence length="92" mass="10712">METFKDRDILMRLICRVCAKEDKYCVDVFGDAGKKNKLEKKIRLCLPISKHPGSTMFSQKLGVLTRCREVALPNSRHEFNEERVGYESYIAR</sequence>
<keyword evidence="2" id="KW-1185">Reference proteome</keyword>
<evidence type="ECO:0000313" key="2">
    <source>
        <dbReference type="Proteomes" id="UP001153148"/>
    </source>
</evidence>
<proteinExistence type="predicted"/>
<protein>
    <submittedName>
        <fullName evidence="1">Uncharacterized protein</fullName>
    </submittedName>
</protein>
<dbReference type="EMBL" id="CAJPIN010035785">
    <property type="protein sequence ID" value="CAG2064636.1"/>
    <property type="molecule type" value="Genomic_DNA"/>
</dbReference>
<dbReference type="Proteomes" id="UP001153148">
    <property type="component" value="Unassembled WGS sequence"/>
</dbReference>
<organism evidence="1 2">
    <name type="scientific">Timema podura</name>
    <name type="common">Walking stick</name>
    <dbReference type="NCBI Taxonomy" id="61482"/>
    <lineage>
        <taxon>Eukaryota</taxon>
        <taxon>Metazoa</taxon>
        <taxon>Ecdysozoa</taxon>
        <taxon>Arthropoda</taxon>
        <taxon>Hexapoda</taxon>
        <taxon>Insecta</taxon>
        <taxon>Pterygota</taxon>
        <taxon>Neoptera</taxon>
        <taxon>Polyneoptera</taxon>
        <taxon>Phasmatodea</taxon>
        <taxon>Timematodea</taxon>
        <taxon>Timematoidea</taxon>
        <taxon>Timematidae</taxon>
        <taxon>Timema</taxon>
    </lineage>
</organism>
<reference evidence="1" key="1">
    <citation type="submission" date="2021-03" db="EMBL/GenBank/DDBJ databases">
        <authorList>
            <person name="Tran Van P."/>
        </authorList>
    </citation>
    <scope>NUCLEOTIDE SEQUENCE</scope>
</reference>
<gene>
    <name evidence="1" type="ORF">TPAB3V08_LOCUS11581</name>
</gene>
<name>A0ABN7PC13_TIMPD</name>